<accession>A0A315AL04</accession>
<comment type="caution">
    <text evidence="2">The sequence shown here is derived from an EMBL/GenBank/DDBJ whole genome shotgun (WGS) entry which is preliminary data.</text>
</comment>
<feature type="compositionally biased region" description="Acidic residues" evidence="1">
    <location>
        <begin position="93"/>
        <end position="103"/>
    </location>
</feature>
<proteinExistence type="predicted"/>
<sequence>MTDDNNNNTNPDKPVDPFLVGYQPSELRIASEFLTTWLSFLSRDLCNHCSTKLADRVRSLGPELDGDSKPVNPDENSSELTPKTPELQGASDNGEDNFNDEDTNSLGSWKDGVHAISESDPEASSSGLAPKSPL</sequence>
<dbReference type="OrthoDB" id="1749518at2759"/>
<reference evidence="2 3" key="1">
    <citation type="submission" date="2018-02" db="EMBL/GenBank/DDBJ databases">
        <title>Draft genome of wild Prunus yedoensis var. nudiflora.</title>
        <authorList>
            <person name="Baek S."/>
            <person name="Kim J.-H."/>
            <person name="Choi K."/>
            <person name="Kim G.-B."/>
            <person name="Cho A."/>
            <person name="Jang H."/>
            <person name="Shin C.-H."/>
            <person name="Yu H.-J."/>
            <person name="Mun J.-H."/>
        </authorList>
    </citation>
    <scope>NUCLEOTIDE SEQUENCE [LARGE SCALE GENOMIC DNA]</scope>
    <source>
        <strain evidence="3">cv. Jeju island</strain>
        <tissue evidence="2">Leaf</tissue>
    </source>
</reference>
<name>A0A315AL04_PRUYE</name>
<organism evidence="2 3">
    <name type="scientific">Prunus yedoensis var. nudiflora</name>
    <dbReference type="NCBI Taxonomy" id="2094558"/>
    <lineage>
        <taxon>Eukaryota</taxon>
        <taxon>Viridiplantae</taxon>
        <taxon>Streptophyta</taxon>
        <taxon>Embryophyta</taxon>
        <taxon>Tracheophyta</taxon>
        <taxon>Spermatophyta</taxon>
        <taxon>Magnoliopsida</taxon>
        <taxon>eudicotyledons</taxon>
        <taxon>Gunneridae</taxon>
        <taxon>Pentapetalae</taxon>
        <taxon>rosids</taxon>
        <taxon>fabids</taxon>
        <taxon>Rosales</taxon>
        <taxon>Rosaceae</taxon>
        <taxon>Amygdaloideae</taxon>
        <taxon>Amygdaleae</taxon>
        <taxon>Prunus</taxon>
    </lineage>
</organism>
<evidence type="ECO:0000256" key="1">
    <source>
        <dbReference type="SAM" id="MobiDB-lite"/>
    </source>
</evidence>
<keyword evidence="3" id="KW-1185">Reference proteome</keyword>
<dbReference type="STRING" id="2094558.A0A315AL04"/>
<gene>
    <name evidence="2" type="ORF">Pyn_09106</name>
</gene>
<protein>
    <submittedName>
        <fullName evidence="2">Uncharacterized protein</fullName>
    </submittedName>
</protein>
<dbReference type="EMBL" id="PJQY01000244">
    <property type="protein sequence ID" value="PQQ14966.1"/>
    <property type="molecule type" value="Genomic_DNA"/>
</dbReference>
<evidence type="ECO:0000313" key="3">
    <source>
        <dbReference type="Proteomes" id="UP000250321"/>
    </source>
</evidence>
<feature type="region of interest" description="Disordered" evidence="1">
    <location>
        <begin position="60"/>
        <end position="134"/>
    </location>
</feature>
<dbReference type="Proteomes" id="UP000250321">
    <property type="component" value="Unassembled WGS sequence"/>
</dbReference>
<dbReference type="AlphaFoldDB" id="A0A315AL04"/>
<evidence type="ECO:0000313" key="2">
    <source>
        <dbReference type="EMBL" id="PQQ14966.1"/>
    </source>
</evidence>